<keyword evidence="7 10" id="KW-1133">Transmembrane helix</keyword>
<accession>A0ABU6K1Z8</accession>
<organism evidence="11 12">
    <name type="scientific">Uliginosibacterium silvisoli</name>
    <dbReference type="NCBI Taxonomy" id="3114758"/>
    <lineage>
        <taxon>Bacteria</taxon>
        <taxon>Pseudomonadati</taxon>
        <taxon>Pseudomonadota</taxon>
        <taxon>Betaproteobacteria</taxon>
        <taxon>Rhodocyclales</taxon>
        <taxon>Zoogloeaceae</taxon>
        <taxon>Uliginosibacterium</taxon>
    </lineage>
</organism>
<keyword evidence="8" id="KW-0186">Copper</keyword>
<dbReference type="InterPro" id="IPR007533">
    <property type="entry name" value="Cyt_c_oxidase_assmbl_CtaG"/>
</dbReference>
<evidence type="ECO:0000256" key="1">
    <source>
        <dbReference type="ARBA" id="ARBA00004007"/>
    </source>
</evidence>
<evidence type="ECO:0000256" key="3">
    <source>
        <dbReference type="ARBA" id="ARBA00009620"/>
    </source>
</evidence>
<dbReference type="PANTHER" id="PTHR21320:SF3">
    <property type="entry name" value="CYTOCHROME C OXIDASE ASSEMBLY PROTEIN COX11, MITOCHONDRIAL-RELATED"/>
    <property type="match status" value="1"/>
</dbReference>
<evidence type="ECO:0000256" key="10">
    <source>
        <dbReference type="SAM" id="Phobius"/>
    </source>
</evidence>
<evidence type="ECO:0000256" key="4">
    <source>
        <dbReference type="ARBA" id="ARBA00015384"/>
    </source>
</evidence>
<comment type="function">
    <text evidence="1">Exerts its effect at some terminal stage of cytochrome c oxidase synthesis, probably by being involved in the insertion of the copper B into subunit I.</text>
</comment>
<reference evidence="11 12" key="1">
    <citation type="submission" date="2024-01" db="EMBL/GenBank/DDBJ databases">
        <title>Uliginosibacterium soil sp. nov.</title>
        <authorList>
            <person name="Lv Y."/>
        </authorList>
    </citation>
    <scope>NUCLEOTIDE SEQUENCE [LARGE SCALE GENOMIC DNA]</scope>
    <source>
        <strain evidence="11 12">H3</strain>
    </source>
</reference>
<dbReference type="PIRSF" id="PIRSF005413">
    <property type="entry name" value="COX11"/>
    <property type="match status" value="1"/>
</dbReference>
<evidence type="ECO:0000256" key="9">
    <source>
        <dbReference type="ARBA" id="ARBA00023136"/>
    </source>
</evidence>
<proteinExistence type="inferred from homology"/>
<dbReference type="InterPro" id="IPR023471">
    <property type="entry name" value="CtaG/Cox11_dom_sf"/>
</dbReference>
<dbReference type="Proteomes" id="UP001331561">
    <property type="component" value="Unassembled WGS sequence"/>
</dbReference>
<protein>
    <recommendedName>
        <fullName evidence="4">Cytochrome c oxidase assembly protein CtaG</fullName>
    </recommendedName>
</protein>
<evidence type="ECO:0000256" key="5">
    <source>
        <dbReference type="ARBA" id="ARBA00022692"/>
    </source>
</evidence>
<dbReference type="NCBIfam" id="NF003465">
    <property type="entry name" value="PRK05089.1"/>
    <property type="match status" value="1"/>
</dbReference>
<dbReference type="EMBL" id="JAYXHS010000001">
    <property type="protein sequence ID" value="MEC5385823.1"/>
    <property type="molecule type" value="Genomic_DNA"/>
</dbReference>
<feature type="transmembrane region" description="Helical" evidence="10">
    <location>
        <begin position="12"/>
        <end position="30"/>
    </location>
</feature>
<evidence type="ECO:0000256" key="7">
    <source>
        <dbReference type="ARBA" id="ARBA00022989"/>
    </source>
</evidence>
<keyword evidence="6" id="KW-0735">Signal-anchor</keyword>
<dbReference type="Gene3D" id="2.60.370.10">
    <property type="entry name" value="Ctag/Cox11"/>
    <property type="match status" value="1"/>
</dbReference>
<gene>
    <name evidence="11" type="ORF">VVD49_08810</name>
</gene>
<sequence length="173" mass="19707">MKRENRTLRIKLLIAACAMFGFGFALIPFYKTICEIAGFNNLGRADKGVSNTQVDTSRTVLVQFDANTRNSAWRFKPLQESVKVHPGQMVRVDYEVENTLDRAVTGQAIPSYTPMVAERHVQKLECFCFRQQTFAAHEKRVMPVVFTVDSKLPTEVPVFTLSYTFFEVEGTQK</sequence>
<evidence type="ECO:0000256" key="8">
    <source>
        <dbReference type="ARBA" id="ARBA00023008"/>
    </source>
</evidence>
<dbReference type="SUPFAM" id="SSF110111">
    <property type="entry name" value="Ctag/Cox11"/>
    <property type="match status" value="1"/>
</dbReference>
<dbReference type="Pfam" id="PF04442">
    <property type="entry name" value="CtaG_Cox11"/>
    <property type="match status" value="1"/>
</dbReference>
<dbReference type="PANTHER" id="PTHR21320">
    <property type="entry name" value="CYTOCHROME C OXIDASE ASSEMBLY PROTEIN COX11-RELATED"/>
    <property type="match status" value="1"/>
</dbReference>
<evidence type="ECO:0000313" key="11">
    <source>
        <dbReference type="EMBL" id="MEC5385823.1"/>
    </source>
</evidence>
<comment type="similarity">
    <text evidence="3">Belongs to the COX11/CtaG family.</text>
</comment>
<comment type="subcellular location">
    <subcellularLocation>
        <location evidence="2">Cell inner membrane</location>
        <topology evidence="2">Single-pass type II membrane protein</topology>
        <orientation evidence="2">Periplasmic side</orientation>
    </subcellularLocation>
</comment>
<name>A0ABU6K1Z8_9RHOO</name>
<evidence type="ECO:0000256" key="6">
    <source>
        <dbReference type="ARBA" id="ARBA00022968"/>
    </source>
</evidence>
<dbReference type="RefSeq" id="WP_327598770.1">
    <property type="nucleotide sequence ID" value="NZ_JAYXHS010000001.1"/>
</dbReference>
<keyword evidence="5 10" id="KW-0812">Transmembrane</keyword>
<evidence type="ECO:0000256" key="2">
    <source>
        <dbReference type="ARBA" id="ARBA00004382"/>
    </source>
</evidence>
<keyword evidence="9 10" id="KW-0472">Membrane</keyword>
<comment type="caution">
    <text evidence="11">The sequence shown here is derived from an EMBL/GenBank/DDBJ whole genome shotgun (WGS) entry which is preliminary data.</text>
</comment>
<evidence type="ECO:0000313" key="12">
    <source>
        <dbReference type="Proteomes" id="UP001331561"/>
    </source>
</evidence>
<keyword evidence="12" id="KW-1185">Reference proteome</keyword>